<dbReference type="InterPro" id="IPR010432">
    <property type="entry name" value="RDD"/>
</dbReference>
<feature type="transmembrane region" description="Helical" evidence="5">
    <location>
        <begin position="109"/>
        <end position="128"/>
    </location>
</feature>
<dbReference type="Pfam" id="PF04892">
    <property type="entry name" value="VanZ"/>
    <property type="match status" value="1"/>
</dbReference>
<feature type="transmembrane region" description="Helical" evidence="5">
    <location>
        <begin position="43"/>
        <end position="63"/>
    </location>
</feature>
<dbReference type="InterPro" id="IPR053150">
    <property type="entry name" value="Teicoplanin_resist-assoc"/>
</dbReference>
<accession>A0A1L8R9J8</accession>
<dbReference type="PIRSF" id="PIRSF031578">
    <property type="entry name" value="Uncharacterised_Vanz_RDD-cont"/>
    <property type="match status" value="1"/>
</dbReference>
<evidence type="ECO:0000256" key="1">
    <source>
        <dbReference type="ARBA" id="ARBA00004141"/>
    </source>
</evidence>
<dbReference type="PANTHER" id="PTHR36834:SF1">
    <property type="entry name" value="INTEGRAL MEMBRANE PROTEIN"/>
    <property type="match status" value="1"/>
</dbReference>
<evidence type="ECO:0000256" key="3">
    <source>
        <dbReference type="ARBA" id="ARBA00022989"/>
    </source>
</evidence>
<keyword evidence="2 5" id="KW-0812">Transmembrane</keyword>
<dbReference type="OrthoDB" id="4822551at2"/>
<evidence type="ECO:0000259" key="7">
    <source>
        <dbReference type="Pfam" id="PF06271"/>
    </source>
</evidence>
<dbReference type="STRING" id="317010.RU96_GL001165"/>
<evidence type="ECO:0000259" key="6">
    <source>
        <dbReference type="Pfam" id="PF04892"/>
    </source>
</evidence>
<feature type="transmembrane region" description="Helical" evidence="5">
    <location>
        <begin position="174"/>
        <end position="197"/>
    </location>
</feature>
<dbReference type="Proteomes" id="UP000182835">
    <property type="component" value="Unassembled WGS sequence"/>
</dbReference>
<evidence type="ECO:0000256" key="4">
    <source>
        <dbReference type="ARBA" id="ARBA00023136"/>
    </source>
</evidence>
<feature type="transmembrane region" description="Helical" evidence="5">
    <location>
        <begin position="12"/>
        <end position="31"/>
    </location>
</feature>
<gene>
    <name evidence="8" type="ORF">RU96_GL001165</name>
</gene>
<evidence type="ECO:0000256" key="2">
    <source>
        <dbReference type="ARBA" id="ARBA00022692"/>
    </source>
</evidence>
<dbReference type="InterPro" id="IPR006976">
    <property type="entry name" value="VanZ-like"/>
</dbReference>
<protein>
    <recommendedName>
        <fullName evidence="10">VanZ/RDD domain-containing protein</fullName>
    </recommendedName>
</protein>
<proteinExistence type="predicted"/>
<organism evidence="8 9">
    <name type="scientific">Enterococcus canintestini</name>
    <dbReference type="NCBI Taxonomy" id="317010"/>
    <lineage>
        <taxon>Bacteria</taxon>
        <taxon>Bacillati</taxon>
        <taxon>Bacillota</taxon>
        <taxon>Bacilli</taxon>
        <taxon>Lactobacillales</taxon>
        <taxon>Enterococcaceae</taxon>
        <taxon>Enterococcus</taxon>
    </lineage>
</organism>
<evidence type="ECO:0000313" key="9">
    <source>
        <dbReference type="Proteomes" id="UP000182835"/>
    </source>
</evidence>
<feature type="domain" description="RDD" evidence="7">
    <location>
        <begin position="213"/>
        <end position="365"/>
    </location>
</feature>
<evidence type="ECO:0008006" key="10">
    <source>
        <dbReference type="Google" id="ProtNLM"/>
    </source>
</evidence>
<dbReference type="InterPro" id="IPR021192">
    <property type="entry name" value="UCP031578_Vanz/RDD"/>
</dbReference>
<name>A0A1L8R9J8_9ENTE</name>
<feature type="transmembrane region" description="Helical" evidence="5">
    <location>
        <begin position="305"/>
        <end position="324"/>
    </location>
</feature>
<evidence type="ECO:0000256" key="5">
    <source>
        <dbReference type="SAM" id="Phobius"/>
    </source>
</evidence>
<feature type="transmembrane region" description="Helical" evidence="5">
    <location>
        <begin position="218"/>
        <end position="242"/>
    </location>
</feature>
<evidence type="ECO:0000313" key="8">
    <source>
        <dbReference type="EMBL" id="OJG16423.1"/>
    </source>
</evidence>
<dbReference type="EMBL" id="JXKG01000002">
    <property type="protein sequence ID" value="OJG16423.1"/>
    <property type="molecule type" value="Genomic_DNA"/>
</dbReference>
<feature type="transmembrane region" description="Helical" evidence="5">
    <location>
        <begin position="254"/>
        <end position="272"/>
    </location>
</feature>
<sequence>MSAYIEPLKTALLIFPFLALFISSFFFIYEYRKFGRFIISRAIILYSFVFYLLCAYFLVILPLPPISEVAHYGGPHYELHLGASLHNFLSQTVLKIDDPSTYLPAMRQGVFLEPVFNVLLLLPFGVYLRYFFGFSLKKTILASFLLSLFFELTQLTGLYFIYPRNYRLADVNDLFHNTLGGTLGYLVEPLFALLLPTREKLEEIAYEKGKDVTFFRRFAAFLLDWFIIYFFTFVLTVILRLVTNSYSDKYFDSPLWYFVTILIYFIFFNYLLNGQTLGKKIVRIRVVENNHQHITLKALFIRYGLLYLIYGGIGQIGALFAPLIGDNNHFLVGIASFITIGATIIQFLFVINVLWAVIRKKRQLFYEKRSGTYVISTILKKEI</sequence>
<keyword evidence="3 5" id="KW-1133">Transmembrane helix</keyword>
<feature type="domain" description="VanZ-like" evidence="6">
    <location>
        <begin position="48"/>
        <end position="189"/>
    </location>
</feature>
<feature type="transmembrane region" description="Helical" evidence="5">
    <location>
        <begin position="140"/>
        <end position="162"/>
    </location>
</feature>
<dbReference type="RefSeq" id="WP_071863987.1">
    <property type="nucleotide sequence ID" value="NZ_JBHLVQ010000010.1"/>
</dbReference>
<comment type="caution">
    <text evidence="8">The sequence shown here is derived from an EMBL/GenBank/DDBJ whole genome shotgun (WGS) entry which is preliminary data.</text>
</comment>
<dbReference type="PANTHER" id="PTHR36834">
    <property type="entry name" value="MEMBRANE PROTEIN-RELATED"/>
    <property type="match status" value="1"/>
</dbReference>
<dbReference type="Pfam" id="PF06271">
    <property type="entry name" value="RDD"/>
    <property type="match status" value="1"/>
</dbReference>
<dbReference type="AlphaFoldDB" id="A0A1L8R9J8"/>
<dbReference type="GO" id="GO:0016020">
    <property type="term" value="C:membrane"/>
    <property type="evidence" value="ECO:0007669"/>
    <property type="project" value="UniProtKB-SubCell"/>
</dbReference>
<feature type="transmembrane region" description="Helical" evidence="5">
    <location>
        <begin position="330"/>
        <end position="358"/>
    </location>
</feature>
<comment type="subcellular location">
    <subcellularLocation>
        <location evidence="1">Membrane</location>
        <topology evidence="1">Multi-pass membrane protein</topology>
    </subcellularLocation>
</comment>
<reference evidence="8 9" key="1">
    <citation type="submission" date="2014-12" db="EMBL/GenBank/DDBJ databases">
        <title>Draft genome sequences of 29 type strains of Enterococci.</title>
        <authorList>
            <person name="Zhong Z."/>
            <person name="Sun Z."/>
            <person name="Liu W."/>
            <person name="Zhang W."/>
            <person name="Zhang H."/>
        </authorList>
    </citation>
    <scope>NUCLEOTIDE SEQUENCE [LARGE SCALE GENOMIC DNA]</scope>
    <source>
        <strain evidence="8 9">DSM 21207</strain>
    </source>
</reference>
<keyword evidence="4 5" id="KW-0472">Membrane</keyword>